<keyword evidence="2" id="KW-1185">Reference proteome</keyword>
<organism evidence="1 2">
    <name type="scientific">Reticulomyxa filosa</name>
    <dbReference type="NCBI Taxonomy" id="46433"/>
    <lineage>
        <taxon>Eukaryota</taxon>
        <taxon>Sar</taxon>
        <taxon>Rhizaria</taxon>
        <taxon>Retaria</taxon>
        <taxon>Foraminifera</taxon>
        <taxon>Monothalamids</taxon>
        <taxon>Reticulomyxidae</taxon>
        <taxon>Reticulomyxa</taxon>
    </lineage>
</organism>
<protein>
    <submittedName>
        <fullName evidence="1">Uncharacterized protein</fullName>
    </submittedName>
</protein>
<name>X6MDC3_RETFI</name>
<accession>X6MDC3</accession>
<sequence length="199" mass="23867">MYYKFNVSFFLKILYFLLGKAKEFLLAKWKKKYLKTNHMSNSDCQTFLEQKFQELISFEAINNYYALANDFINSLLEKYRESAGHDEKCPFSCIYGVTMSGCVQKQLVIPNVSCGYIVFLHHLKKKHWKGLEYHIAIAWTFSKRQYCEFHYTQRNVHVYPFSSEQLKIAVNDLMDEAPIHQLHIKKASKQWKRFFWKRT</sequence>
<dbReference type="EMBL" id="ASPP01022840">
    <property type="protein sequence ID" value="ETO11045.1"/>
    <property type="molecule type" value="Genomic_DNA"/>
</dbReference>
<evidence type="ECO:0000313" key="1">
    <source>
        <dbReference type="EMBL" id="ETO11045.1"/>
    </source>
</evidence>
<proteinExistence type="predicted"/>
<comment type="caution">
    <text evidence="1">The sequence shown here is derived from an EMBL/GenBank/DDBJ whole genome shotgun (WGS) entry which is preliminary data.</text>
</comment>
<reference evidence="1 2" key="1">
    <citation type="journal article" date="2013" name="Curr. Biol.">
        <title>The Genome of the Foraminiferan Reticulomyxa filosa.</title>
        <authorList>
            <person name="Glockner G."/>
            <person name="Hulsmann N."/>
            <person name="Schleicher M."/>
            <person name="Noegel A.A."/>
            <person name="Eichinger L."/>
            <person name="Gallinger C."/>
            <person name="Pawlowski J."/>
            <person name="Sierra R."/>
            <person name="Euteneuer U."/>
            <person name="Pillet L."/>
            <person name="Moustafa A."/>
            <person name="Platzer M."/>
            <person name="Groth M."/>
            <person name="Szafranski K."/>
            <person name="Schliwa M."/>
        </authorList>
    </citation>
    <scope>NUCLEOTIDE SEQUENCE [LARGE SCALE GENOMIC DNA]</scope>
</reference>
<dbReference type="Proteomes" id="UP000023152">
    <property type="component" value="Unassembled WGS sequence"/>
</dbReference>
<evidence type="ECO:0000313" key="2">
    <source>
        <dbReference type="Proteomes" id="UP000023152"/>
    </source>
</evidence>
<gene>
    <name evidence="1" type="ORF">RFI_26331</name>
</gene>
<dbReference type="AlphaFoldDB" id="X6MDC3"/>